<feature type="signal peptide" evidence="3">
    <location>
        <begin position="1"/>
        <end position="23"/>
    </location>
</feature>
<feature type="region of interest" description="Disordered" evidence="2">
    <location>
        <begin position="640"/>
        <end position="673"/>
    </location>
</feature>
<keyword evidence="6" id="KW-1185">Reference proteome</keyword>
<feature type="domain" description="HYR" evidence="4">
    <location>
        <begin position="773"/>
        <end position="853"/>
    </location>
</feature>
<gene>
    <name evidence="5" type="ORF">SYV04_34035</name>
</gene>
<evidence type="ECO:0000259" key="4">
    <source>
        <dbReference type="PROSITE" id="PS50825"/>
    </source>
</evidence>
<sequence length="858" mass="87942">MGNGRKRLLAALVALAVSGGCSATGSEDERSGRNTGNLGDADCEVIPPFTPNFEPELAWEWTGSALAPEFKQVIMTPIVVEVNGDGIPDIVFSTFAGNELNDGVLRAISGDDGHDLWAVTNPSHSVKAGASIAAGDIDGDGLVEICGIPFNGRGIICYENDGTFKFRSAEDAYDYNEWGGPSLADLDGDGTVEILDGNRVYSNTGALKWVGSDGMGGAQYTGPVSFGADIDQDGTQELVNGRSIYKADGTLLCANTDIPHGTAAVGNFDGDTQGEIVVAGNGKVSLLDDNCALKWTATIPGGCADGCGGAPILADVDSDGLPEVAVSGDRAFSVFDTNGTLKWTSTIQDWSSGKASAAVFDFEDDGQVELVFADEVSLRIYNGATGQVRFETRHSSATTHENPVIADVDGDFAADLVVATNNTAYPPYNGIRVYHDRLEGWARTRRIWNQSAYSITNVNNDGSIPAHPVSHWLRPKLNSFHGNAANYLGEGDNPYAAVDLIAANVTASCGDGEFSGVLQLSAQVTNQGGVGVAAGVKVSFYRGNPASGGTLLGTATLAEAIPANGSVLASLTLGTVPAGSAEVFVVVDDNGSGTGRETECREDNNTASATVDLTCSPANVPPVALCQNVTVNADAQCQASASVDNGSHDPDQQPGPFSVSQSPNGPFGLGSHNVTLTANDGADSAQCVGTVTVVDTTKPAVSCPPARVINTCAAAGSPVHYETPSSDNCGEAPVSCSHPSGSTFPPGTTAVSCSATDGSGNASTCGFDVTVVGDTTPPTITCPVSLDARIRLGEIGLVLDFTASATDDCGTPQMRCIPPPGSLFLLGLTPVACTATDAAGNSASCHFGIRVSVDLSLP</sequence>
<dbReference type="PANTHER" id="PTHR24273">
    <property type="entry name" value="FI04643P-RELATED"/>
    <property type="match status" value="1"/>
</dbReference>
<dbReference type="Gene3D" id="2.130.10.130">
    <property type="entry name" value="Integrin alpha, N-terminal"/>
    <property type="match status" value="2"/>
</dbReference>
<keyword evidence="3" id="KW-0732">Signal</keyword>
<protein>
    <submittedName>
        <fullName evidence="5">HYR domain-containing protein</fullName>
    </submittedName>
</protein>
<organism evidence="5 6">
    <name type="scientific">Hyalangium rubrum</name>
    <dbReference type="NCBI Taxonomy" id="3103134"/>
    <lineage>
        <taxon>Bacteria</taxon>
        <taxon>Pseudomonadati</taxon>
        <taxon>Myxococcota</taxon>
        <taxon>Myxococcia</taxon>
        <taxon>Myxococcales</taxon>
        <taxon>Cystobacterineae</taxon>
        <taxon>Archangiaceae</taxon>
        <taxon>Hyalangium</taxon>
    </lineage>
</organism>
<feature type="domain" description="HYR" evidence="4">
    <location>
        <begin position="694"/>
        <end position="772"/>
    </location>
</feature>
<reference evidence="5 6" key="1">
    <citation type="submission" date="2023-12" db="EMBL/GenBank/DDBJ databases">
        <title>the genome sequence of Hyalangium sp. s54d21.</title>
        <authorList>
            <person name="Zhang X."/>
        </authorList>
    </citation>
    <scope>NUCLEOTIDE SEQUENCE [LARGE SCALE GENOMIC DNA]</scope>
    <source>
        <strain evidence="6">s54d21</strain>
    </source>
</reference>
<dbReference type="RefSeq" id="WP_321550179.1">
    <property type="nucleotide sequence ID" value="NZ_JAXIVS010000015.1"/>
</dbReference>
<proteinExistence type="predicted"/>
<feature type="chain" id="PRO_5045332678" evidence="3">
    <location>
        <begin position="24"/>
        <end position="858"/>
    </location>
</feature>
<evidence type="ECO:0000313" key="5">
    <source>
        <dbReference type="EMBL" id="MDY7231462.1"/>
    </source>
</evidence>
<dbReference type="Pfam" id="PF02494">
    <property type="entry name" value="HYR"/>
    <property type="match status" value="2"/>
</dbReference>
<evidence type="ECO:0000256" key="2">
    <source>
        <dbReference type="SAM" id="MobiDB-lite"/>
    </source>
</evidence>
<dbReference type="InterPro" id="IPR003410">
    <property type="entry name" value="HYR_dom"/>
</dbReference>
<dbReference type="PROSITE" id="PS50825">
    <property type="entry name" value="HYR"/>
    <property type="match status" value="2"/>
</dbReference>
<evidence type="ECO:0000256" key="3">
    <source>
        <dbReference type="SAM" id="SignalP"/>
    </source>
</evidence>
<evidence type="ECO:0000313" key="6">
    <source>
        <dbReference type="Proteomes" id="UP001291309"/>
    </source>
</evidence>
<keyword evidence="1" id="KW-0677">Repeat</keyword>
<dbReference type="Proteomes" id="UP001291309">
    <property type="component" value="Unassembled WGS sequence"/>
</dbReference>
<dbReference type="InterPro" id="IPR013783">
    <property type="entry name" value="Ig-like_fold"/>
</dbReference>
<dbReference type="EMBL" id="JAXIVS010000015">
    <property type="protein sequence ID" value="MDY7231462.1"/>
    <property type="molecule type" value="Genomic_DNA"/>
</dbReference>
<dbReference type="Gene3D" id="2.60.40.10">
    <property type="entry name" value="Immunoglobulins"/>
    <property type="match status" value="1"/>
</dbReference>
<comment type="caution">
    <text evidence="5">The sequence shown here is derived from an EMBL/GenBank/DDBJ whole genome shotgun (WGS) entry which is preliminary data.</text>
</comment>
<dbReference type="PROSITE" id="PS51257">
    <property type="entry name" value="PROKAR_LIPOPROTEIN"/>
    <property type="match status" value="1"/>
</dbReference>
<feature type="region of interest" description="Disordered" evidence="2">
    <location>
        <begin position="21"/>
        <end position="40"/>
    </location>
</feature>
<name>A0ABU5HF79_9BACT</name>
<evidence type="ECO:0000256" key="1">
    <source>
        <dbReference type="ARBA" id="ARBA00022737"/>
    </source>
</evidence>
<accession>A0ABU5HF79</accession>
<dbReference type="InterPro" id="IPR028994">
    <property type="entry name" value="Integrin_alpha_N"/>
</dbReference>
<dbReference type="PANTHER" id="PTHR24273:SF32">
    <property type="entry name" value="HYALIN"/>
    <property type="match status" value="1"/>
</dbReference>
<dbReference type="SUPFAM" id="SSF69318">
    <property type="entry name" value="Integrin alpha N-terminal domain"/>
    <property type="match status" value="1"/>
</dbReference>